<dbReference type="Pfam" id="PF19335">
    <property type="entry name" value="HMBD"/>
    <property type="match status" value="1"/>
</dbReference>
<gene>
    <name evidence="2" type="ORF">LCGC14_0236280</name>
</gene>
<sequence>MEWIEVVDRVAKRATRKWWTFVKNYKDEVESEALVAVAKAIKFYRLEDANAWEWYMDNYAYGCLLSRLRAERYLPTAAPTIWTCTMHPEIRMPAPGRCPKCNMDLTINNFISSKTNVKEFVFDRPDPEDRFEIVDMIDELEHKSRTPKTEEAMTILQRRKLA</sequence>
<comment type="caution">
    <text evidence="2">The sequence shown here is derived from an EMBL/GenBank/DDBJ whole genome shotgun (WGS) entry which is preliminary data.</text>
</comment>
<reference evidence="2" key="1">
    <citation type="journal article" date="2015" name="Nature">
        <title>Complex archaea that bridge the gap between prokaryotes and eukaryotes.</title>
        <authorList>
            <person name="Spang A."/>
            <person name="Saw J.H."/>
            <person name="Jorgensen S.L."/>
            <person name="Zaremba-Niedzwiedzka K."/>
            <person name="Martijn J."/>
            <person name="Lind A.E."/>
            <person name="van Eijk R."/>
            <person name="Schleper C."/>
            <person name="Guy L."/>
            <person name="Ettema T.J."/>
        </authorList>
    </citation>
    <scope>NUCLEOTIDE SEQUENCE</scope>
</reference>
<name>A0A0F9U9B6_9ZZZZ</name>
<evidence type="ECO:0000259" key="1">
    <source>
        <dbReference type="Pfam" id="PF19335"/>
    </source>
</evidence>
<organism evidence="2">
    <name type="scientific">marine sediment metagenome</name>
    <dbReference type="NCBI Taxonomy" id="412755"/>
    <lineage>
        <taxon>unclassified sequences</taxon>
        <taxon>metagenomes</taxon>
        <taxon>ecological metagenomes</taxon>
    </lineage>
</organism>
<proteinExistence type="predicted"/>
<dbReference type="AlphaFoldDB" id="A0A0F9U9B6"/>
<dbReference type="EMBL" id="LAZR01000116">
    <property type="protein sequence ID" value="KKN89780.1"/>
    <property type="molecule type" value="Genomic_DNA"/>
</dbReference>
<dbReference type="InterPro" id="IPR045800">
    <property type="entry name" value="HMBD"/>
</dbReference>
<dbReference type="GO" id="GO:0046872">
    <property type="term" value="F:metal ion binding"/>
    <property type="evidence" value="ECO:0007669"/>
    <property type="project" value="InterPro"/>
</dbReference>
<evidence type="ECO:0000313" key="2">
    <source>
        <dbReference type="EMBL" id="KKN89780.1"/>
    </source>
</evidence>
<feature type="domain" description="Heavy metal binding" evidence="1">
    <location>
        <begin position="82"/>
        <end position="107"/>
    </location>
</feature>
<accession>A0A0F9U9B6</accession>
<protein>
    <recommendedName>
        <fullName evidence="1">Heavy metal binding domain-containing protein</fullName>
    </recommendedName>
</protein>